<proteinExistence type="predicted"/>
<accession>A0ACB8QH66</accession>
<organism evidence="1 2">
    <name type="scientific">Vararia minispora EC-137</name>
    <dbReference type="NCBI Taxonomy" id="1314806"/>
    <lineage>
        <taxon>Eukaryota</taxon>
        <taxon>Fungi</taxon>
        <taxon>Dikarya</taxon>
        <taxon>Basidiomycota</taxon>
        <taxon>Agaricomycotina</taxon>
        <taxon>Agaricomycetes</taxon>
        <taxon>Russulales</taxon>
        <taxon>Lachnocladiaceae</taxon>
        <taxon>Vararia</taxon>
    </lineage>
</organism>
<dbReference type="EMBL" id="MU273597">
    <property type="protein sequence ID" value="KAI0030992.1"/>
    <property type="molecule type" value="Genomic_DNA"/>
</dbReference>
<dbReference type="Proteomes" id="UP000814128">
    <property type="component" value="Unassembled WGS sequence"/>
</dbReference>
<name>A0ACB8QH66_9AGAM</name>
<evidence type="ECO:0000313" key="2">
    <source>
        <dbReference type="Proteomes" id="UP000814128"/>
    </source>
</evidence>
<gene>
    <name evidence="1" type="ORF">K488DRAFT_53021</name>
</gene>
<sequence length="563" mass="62291">MVPLATHSFLLSAAVWPVLTGAIDSRSPFRGPQAVNLWKLQRQQSSVQSTASRAPALLIQSPGNIQPVSAELQTDVASSANFPVYTFEQPLDHFFNTTNATFGQRYWVSTRHYVPNSGAPVIVIDGGETSGEDRLPYLDTGIADILAKATGGVGVVLEHRYYGESVGVEDFTTDNLRWLNNEQALEDSAVFMQNVKFEGIEEDLTAPNTPWIYYGGSYAGARAAHMKILYPKTVWGSIASSAVTHAALTNWEYMDVIRTYADPVCSANLVHSIATVDTLIKIPIIKDRLKGLFNLSGLASDQDFVSVLESPLGSWQSKNWDPAVGSTAFDDFCAQLNGNTSSLADTRKTIPFFGTHSVNIALLSYASYIRNNIVSQCQLPATVEDCFGTQNDTSYQVADLSQTWRLWTFQYCTQWGYLTTSPPNPKKYPPIISRLLDLDYEHKICVQAFPPGEFFTVPRLPDVHSVNVLGNFDIAADRLAFVDGEVDPWRPDTPHSQYYAKNRTDTTLRPFKLIPGAVHHWDENGLADPSAEPPEIAQIHAEEVAFVKTWLADFHAGKSKRTD</sequence>
<evidence type="ECO:0000313" key="1">
    <source>
        <dbReference type="EMBL" id="KAI0030992.1"/>
    </source>
</evidence>
<reference evidence="1" key="1">
    <citation type="submission" date="2021-02" db="EMBL/GenBank/DDBJ databases">
        <authorList>
            <consortium name="DOE Joint Genome Institute"/>
            <person name="Ahrendt S."/>
            <person name="Looney B.P."/>
            <person name="Miyauchi S."/>
            <person name="Morin E."/>
            <person name="Drula E."/>
            <person name="Courty P.E."/>
            <person name="Chicoki N."/>
            <person name="Fauchery L."/>
            <person name="Kohler A."/>
            <person name="Kuo A."/>
            <person name="Labutti K."/>
            <person name="Pangilinan J."/>
            <person name="Lipzen A."/>
            <person name="Riley R."/>
            <person name="Andreopoulos W."/>
            <person name="He G."/>
            <person name="Johnson J."/>
            <person name="Barry K.W."/>
            <person name="Grigoriev I.V."/>
            <person name="Nagy L."/>
            <person name="Hibbett D."/>
            <person name="Henrissat B."/>
            <person name="Matheny P.B."/>
            <person name="Labbe J."/>
            <person name="Martin F."/>
        </authorList>
    </citation>
    <scope>NUCLEOTIDE SEQUENCE</scope>
    <source>
        <strain evidence="1">EC-137</strain>
    </source>
</reference>
<reference evidence="1" key="2">
    <citation type="journal article" date="2022" name="New Phytol.">
        <title>Evolutionary transition to the ectomycorrhizal habit in the genomes of a hyperdiverse lineage of mushroom-forming fungi.</title>
        <authorList>
            <person name="Looney B."/>
            <person name="Miyauchi S."/>
            <person name="Morin E."/>
            <person name="Drula E."/>
            <person name="Courty P.E."/>
            <person name="Kohler A."/>
            <person name="Kuo A."/>
            <person name="LaButti K."/>
            <person name="Pangilinan J."/>
            <person name="Lipzen A."/>
            <person name="Riley R."/>
            <person name="Andreopoulos W."/>
            <person name="He G."/>
            <person name="Johnson J."/>
            <person name="Nolan M."/>
            <person name="Tritt A."/>
            <person name="Barry K.W."/>
            <person name="Grigoriev I.V."/>
            <person name="Nagy L.G."/>
            <person name="Hibbett D."/>
            <person name="Henrissat B."/>
            <person name="Matheny P.B."/>
            <person name="Labbe J."/>
            <person name="Martin F.M."/>
        </authorList>
    </citation>
    <scope>NUCLEOTIDE SEQUENCE</scope>
    <source>
        <strain evidence="1">EC-137</strain>
    </source>
</reference>
<comment type="caution">
    <text evidence="1">The sequence shown here is derived from an EMBL/GenBank/DDBJ whole genome shotgun (WGS) entry which is preliminary data.</text>
</comment>
<protein>
    <submittedName>
        <fullName evidence="1">Peptidase S28</fullName>
    </submittedName>
</protein>
<keyword evidence="2" id="KW-1185">Reference proteome</keyword>